<name>A0AAP5BKI2_9BURK</name>
<dbReference type="SUPFAM" id="SSF56801">
    <property type="entry name" value="Acetyl-CoA synthetase-like"/>
    <property type="match status" value="1"/>
</dbReference>
<dbReference type="CDD" id="cd17631">
    <property type="entry name" value="FACL_FadD13-like"/>
    <property type="match status" value="1"/>
</dbReference>
<keyword evidence="2 6" id="KW-0436">Ligase</keyword>
<dbReference type="AlphaFoldDB" id="A0AAP5BKI2"/>
<dbReference type="InterPro" id="IPR042099">
    <property type="entry name" value="ANL_N_sf"/>
</dbReference>
<evidence type="ECO:0000313" key="7">
    <source>
        <dbReference type="Proteomes" id="UP001209412"/>
    </source>
</evidence>
<evidence type="ECO:0000313" key="6">
    <source>
        <dbReference type="EMBL" id="MDQ6411484.1"/>
    </source>
</evidence>
<dbReference type="PANTHER" id="PTHR43767">
    <property type="entry name" value="LONG-CHAIN-FATTY-ACID--COA LIGASE"/>
    <property type="match status" value="1"/>
</dbReference>
<gene>
    <name evidence="6" type="ORF">NIE36_30470</name>
    <name evidence="5" type="ORF">OSB80_30535</name>
</gene>
<dbReference type="Pfam" id="PF00501">
    <property type="entry name" value="AMP-binding"/>
    <property type="match status" value="1"/>
</dbReference>
<dbReference type="EMBL" id="JAPKHW010000032">
    <property type="protein sequence ID" value="MCX4149666.1"/>
    <property type="molecule type" value="Genomic_DNA"/>
</dbReference>
<dbReference type="Gene3D" id="3.30.300.30">
    <property type="match status" value="1"/>
</dbReference>
<protein>
    <submittedName>
        <fullName evidence="6">Fatty acid--CoA ligase</fullName>
    </submittedName>
</protein>
<dbReference type="InterPro" id="IPR045851">
    <property type="entry name" value="AMP-bd_C_sf"/>
</dbReference>
<dbReference type="FunFam" id="3.30.300.30:FF:000008">
    <property type="entry name" value="2,3-dihydroxybenzoate-AMP ligase"/>
    <property type="match status" value="1"/>
</dbReference>
<sequence length="527" mass="57899">MTDFDSMPTLGAIARHYARLRPTSVAMSFEGRETSYDEFNRHSNQVAHALAVAGAKRADRIAYVGKNSDQYFELVFGAAKAGVVLTPVGWRLTPAEMAFIIEDCGASIVFIGAETMSQVEQALSGLKRRPKVIAMDQPCLSPHELFETWRDTASGDEVDLCVDEHDVALQLYTSGTTGRPKGVMLTHANLLRGRRAAARARLSWFAWKPDDISLVAMPVAHVGGTAWGVIGLYHGVKSIILREFDPEKVLDCVKRDRISQLFMVPAALQLVARSPRARHIDYSALKCILYGASPMPIELLRECIKLFECAFCQQYGMTETSGTIVYLPPEDHHLSGNARMRGAGLPMPGVEISIVDSHGNALPPNTVGEVVTRSAANMAGYWRNSEATDAVVDAQGWLRTGDAGYLDEDGYLYIHDRVKDMIISGAENVYPAEVENAIYGHPHVVEVAVIGVPDEKWGEAVKAIVVPKPGVTPDPDGIIEFARARIAGFKVPKSIDFVNALPRNASGKILRRTLREPYWFGRDRQVN</sequence>
<dbReference type="Proteomes" id="UP001209412">
    <property type="component" value="Unassembled WGS sequence"/>
</dbReference>
<evidence type="ECO:0000256" key="2">
    <source>
        <dbReference type="ARBA" id="ARBA00022598"/>
    </source>
</evidence>
<evidence type="ECO:0000259" key="3">
    <source>
        <dbReference type="Pfam" id="PF00501"/>
    </source>
</evidence>
<dbReference type="Pfam" id="PF13193">
    <property type="entry name" value="AMP-binding_C"/>
    <property type="match status" value="1"/>
</dbReference>
<evidence type="ECO:0000259" key="4">
    <source>
        <dbReference type="Pfam" id="PF13193"/>
    </source>
</evidence>
<dbReference type="InterPro" id="IPR000873">
    <property type="entry name" value="AMP-dep_synth/lig_dom"/>
</dbReference>
<keyword evidence="7" id="KW-1185">Reference proteome</keyword>
<dbReference type="Gene3D" id="3.40.50.12780">
    <property type="entry name" value="N-terminal domain of ligase-like"/>
    <property type="match status" value="1"/>
</dbReference>
<reference evidence="6" key="1">
    <citation type="submission" date="2022-06" db="EMBL/GenBank/DDBJ databases">
        <title>PHB producers.</title>
        <authorList>
            <person name="Besaury L."/>
        </authorList>
    </citation>
    <scope>NUCLEOTIDE SEQUENCE</scope>
    <source>
        <strain evidence="6 7">SEWS6</strain>
    </source>
</reference>
<dbReference type="EMBL" id="JAMXWF010000032">
    <property type="protein sequence ID" value="MDQ6411484.1"/>
    <property type="molecule type" value="Genomic_DNA"/>
</dbReference>
<evidence type="ECO:0000313" key="8">
    <source>
        <dbReference type="Proteomes" id="UP001242288"/>
    </source>
</evidence>
<dbReference type="NCBIfam" id="NF004837">
    <property type="entry name" value="PRK06187.1"/>
    <property type="match status" value="1"/>
</dbReference>
<dbReference type="InterPro" id="IPR025110">
    <property type="entry name" value="AMP-bd_C"/>
</dbReference>
<dbReference type="InterPro" id="IPR050237">
    <property type="entry name" value="ATP-dep_AMP-bd_enzyme"/>
</dbReference>
<feature type="domain" description="AMP-binding enzyme C-terminal" evidence="4">
    <location>
        <begin position="433"/>
        <end position="508"/>
    </location>
</feature>
<organism evidence="6 8">
    <name type="scientific">Paraburkholderia madseniana</name>
    <dbReference type="NCBI Taxonomy" id="2599607"/>
    <lineage>
        <taxon>Bacteria</taxon>
        <taxon>Pseudomonadati</taxon>
        <taxon>Pseudomonadota</taxon>
        <taxon>Betaproteobacteria</taxon>
        <taxon>Burkholderiales</taxon>
        <taxon>Burkholderiaceae</taxon>
        <taxon>Paraburkholderia</taxon>
    </lineage>
</organism>
<dbReference type="RefSeq" id="WP_266260508.1">
    <property type="nucleotide sequence ID" value="NZ_JAMXWF010000032.1"/>
</dbReference>
<dbReference type="PANTHER" id="PTHR43767:SF1">
    <property type="entry name" value="NONRIBOSOMAL PEPTIDE SYNTHASE PES1 (EUROFUNG)-RELATED"/>
    <property type="match status" value="1"/>
</dbReference>
<evidence type="ECO:0000313" key="5">
    <source>
        <dbReference type="EMBL" id="MCX4149666.1"/>
    </source>
</evidence>
<feature type="domain" description="AMP-dependent synthetase/ligase" evidence="3">
    <location>
        <begin position="16"/>
        <end position="382"/>
    </location>
</feature>
<evidence type="ECO:0000256" key="1">
    <source>
        <dbReference type="ARBA" id="ARBA00006432"/>
    </source>
</evidence>
<accession>A0AAP5BKI2</accession>
<dbReference type="GO" id="GO:0016878">
    <property type="term" value="F:acid-thiol ligase activity"/>
    <property type="evidence" value="ECO:0007669"/>
    <property type="project" value="UniProtKB-ARBA"/>
</dbReference>
<dbReference type="Proteomes" id="UP001242288">
    <property type="component" value="Unassembled WGS sequence"/>
</dbReference>
<comment type="similarity">
    <text evidence="1">Belongs to the ATP-dependent AMP-binding enzyme family.</text>
</comment>
<comment type="caution">
    <text evidence="6">The sequence shown here is derived from an EMBL/GenBank/DDBJ whole genome shotgun (WGS) entry which is preliminary data.</text>
</comment>
<proteinExistence type="inferred from homology"/>